<keyword evidence="1" id="KW-0812">Transmembrane</keyword>
<evidence type="ECO:0008006" key="4">
    <source>
        <dbReference type="Google" id="ProtNLM"/>
    </source>
</evidence>
<gene>
    <name evidence="2" type="ORF">OG913_07860</name>
</gene>
<proteinExistence type="predicted"/>
<dbReference type="Proteomes" id="UP001432011">
    <property type="component" value="Chromosome"/>
</dbReference>
<dbReference type="RefSeq" id="WP_142650995.1">
    <property type="nucleotide sequence ID" value="NZ_CP108085.1"/>
</dbReference>
<dbReference type="InterPro" id="IPR036890">
    <property type="entry name" value="HATPase_C_sf"/>
</dbReference>
<keyword evidence="1" id="KW-1133">Transmembrane helix</keyword>
<sequence length="303" mass="31622">MGGPTRGSRLVGPIPLLLSFVLFPAAVGIAIVRHGLLDIRLVLSRALLYGLAVSAVIAAYAGIVTGLSLLVPANADRGVSIAAAIVVAIVVAIGSTPVRPAFQRLIDRALYGLRSEPWTAAASIGERLQHDDDLAAALDRTRTAPRLPWLALHGLPEPVPSGTPAAEHAELPLLYGGQTVGTLVVGLRAGEHALHAADRRALDLVATPLAVALHATMLSRQVSQARTAVVEATAAERVRLQRELHDGLGPDLTITVRDDGTPASSWQPGVGLRSLVERAEEVGGRASAGPTPYGWQVRATLPL</sequence>
<feature type="transmembrane region" description="Helical" evidence="1">
    <location>
        <begin position="48"/>
        <end position="73"/>
    </location>
</feature>
<evidence type="ECO:0000256" key="1">
    <source>
        <dbReference type="SAM" id="Phobius"/>
    </source>
</evidence>
<protein>
    <recommendedName>
        <fullName evidence="4">Signal transduction histidine kinase subgroup 3 dimerisation and phosphoacceptor domain-containing protein</fullName>
    </recommendedName>
</protein>
<dbReference type="Gene3D" id="3.30.565.10">
    <property type="entry name" value="Histidine kinase-like ATPase, C-terminal domain"/>
    <property type="match status" value="1"/>
</dbReference>
<dbReference type="EMBL" id="CP108085">
    <property type="protein sequence ID" value="WUP76913.1"/>
    <property type="molecule type" value="Genomic_DNA"/>
</dbReference>
<dbReference type="SUPFAM" id="SSF55781">
    <property type="entry name" value="GAF domain-like"/>
    <property type="match status" value="1"/>
</dbReference>
<accession>A0ABZ1SXL3</accession>
<evidence type="ECO:0000313" key="2">
    <source>
        <dbReference type="EMBL" id="WUP76913.1"/>
    </source>
</evidence>
<name>A0ABZ1SXL3_9ACTN</name>
<keyword evidence="3" id="KW-1185">Reference proteome</keyword>
<feature type="transmembrane region" description="Helical" evidence="1">
    <location>
        <begin position="14"/>
        <end position="36"/>
    </location>
</feature>
<keyword evidence="1" id="KW-0472">Membrane</keyword>
<organism evidence="2 3">
    <name type="scientific">Microbispora hainanensis</name>
    <dbReference type="NCBI Taxonomy" id="568844"/>
    <lineage>
        <taxon>Bacteria</taxon>
        <taxon>Bacillati</taxon>
        <taxon>Actinomycetota</taxon>
        <taxon>Actinomycetes</taxon>
        <taxon>Streptosporangiales</taxon>
        <taxon>Streptosporangiaceae</taxon>
        <taxon>Microbispora</taxon>
    </lineage>
</organism>
<evidence type="ECO:0000313" key="3">
    <source>
        <dbReference type="Proteomes" id="UP001432011"/>
    </source>
</evidence>
<reference evidence="2" key="1">
    <citation type="submission" date="2022-10" db="EMBL/GenBank/DDBJ databases">
        <title>The complete genomes of actinobacterial strains from the NBC collection.</title>
        <authorList>
            <person name="Joergensen T.S."/>
            <person name="Alvarez Arevalo M."/>
            <person name="Sterndorff E.B."/>
            <person name="Faurdal D."/>
            <person name="Vuksanovic O."/>
            <person name="Mourched A.-S."/>
            <person name="Charusanti P."/>
            <person name="Shaw S."/>
            <person name="Blin K."/>
            <person name="Weber T."/>
        </authorList>
    </citation>
    <scope>NUCLEOTIDE SEQUENCE</scope>
    <source>
        <strain evidence="2">NBC_00254</strain>
    </source>
</reference>
<feature type="transmembrane region" description="Helical" evidence="1">
    <location>
        <begin position="79"/>
        <end position="98"/>
    </location>
</feature>